<reference evidence="1 2" key="1">
    <citation type="journal article" date="2016" name="Genome Announc.">
        <title>Complete Genome Sequence of Methylobacterium populi P-1M, Isolated from Pink-Pigmented Household Biofilm.</title>
        <authorList>
            <person name="Morohoshi T."/>
            <person name="Ikeda T."/>
        </authorList>
    </citation>
    <scope>NUCLEOTIDE SEQUENCE [LARGE SCALE GENOMIC DNA]</scope>
    <source>
        <strain evidence="1 2">P-1M</strain>
    </source>
</reference>
<dbReference type="RefSeq" id="WP_096483263.1">
    <property type="nucleotide sequence ID" value="NZ_AP014809.1"/>
</dbReference>
<organism evidence="1 2">
    <name type="scientific">Methylorubrum populi</name>
    <dbReference type="NCBI Taxonomy" id="223967"/>
    <lineage>
        <taxon>Bacteria</taxon>
        <taxon>Pseudomonadati</taxon>
        <taxon>Pseudomonadota</taxon>
        <taxon>Alphaproteobacteria</taxon>
        <taxon>Hyphomicrobiales</taxon>
        <taxon>Methylobacteriaceae</taxon>
        <taxon>Methylorubrum</taxon>
    </lineage>
</organism>
<protein>
    <recommendedName>
        <fullName evidence="3">DUF3604 domain-containing protein</fullName>
    </recommendedName>
</protein>
<dbReference type="Proteomes" id="UP000218288">
    <property type="component" value="Chromosome"/>
</dbReference>
<dbReference type="AlphaFoldDB" id="A0A160PCN4"/>
<accession>A0A160PCN4</accession>
<name>A0A160PCN4_9HYPH</name>
<dbReference type="OrthoDB" id="543560at2"/>
<proteinExistence type="predicted"/>
<dbReference type="Gene3D" id="3.20.20.140">
    <property type="entry name" value="Metal-dependent hydrolases"/>
    <property type="match status" value="1"/>
</dbReference>
<evidence type="ECO:0008006" key="3">
    <source>
        <dbReference type="Google" id="ProtNLM"/>
    </source>
</evidence>
<dbReference type="EMBL" id="AP014809">
    <property type="protein sequence ID" value="BAU88930.1"/>
    <property type="molecule type" value="Genomic_DNA"/>
</dbReference>
<evidence type="ECO:0000313" key="2">
    <source>
        <dbReference type="Proteomes" id="UP000218288"/>
    </source>
</evidence>
<sequence>MQDKTEGRARLGEHVAPAGLYQAIKARPFLGSIHCSHDRLVAGSWHEIVLTYEVGACGIADGATFKATFKFYSDWALFQTAEPGAANYVSAEYEAGPLVPGQSPATVQSLSVRFDQKGHERPFQKAVIVDVVDGYLNAGDRIVIRLGDRRAGGPGTRVQTFVEDGFRFRCYVDPLGTSRYVAVPGDPVIAIVAGPPARIQLGAPRFVAEGVAPPLTLALLDRWGNVARDLGGSVEIAASQDGGEAYRRDHAVPDTGWAVLRVEDLPPASGELHIAVARPGARDVAPGEAFVTGLPDAPVPRALYGDLHVHAHDTVGTNSPTYNAAYARDVAGVDVYGYTANDFQITDEGWREGVAVTAGFDAPGRFVAYSVQEWCGSSTAGGDHQVLFLGDDPPGFPFNERGEHNRTFLWNESMGGTGVEVGRWPVEDLWAAYAHDPEHHLVIPHVGGRRYIPDWHHPELERLVEIASAWGQFDWLYRDVIARGYQLGVCANGDEHRGRPGGGAPGVQVFGVRGGLTGILADTLDRRAVGRALRARHTFATTGERSALLVRCGPHRQGDAFVHEGPAQLDYRFLGEAGWEALTAHDHSGEIWRRDLHAELGFSERLVRLRFGGARIRDRYRWAAWEGRIRILNGTIRRVTPQGFEHPEETAWRAGPTEIAFRSETYGDSDTIEIDIGDLGACRILVEGTIGGFVKVGDPRRPASFVHAPDFSWEITGRDLIEAGALRRDLGGAGLFLALERLTEQPLPRDLAGHIVVEADNAAFGFRPVYFSGRQRDGSRVWSSAQFITFADRQGARKSATRWPSMADDRPSELR</sequence>
<gene>
    <name evidence="1" type="ORF">MPPM_0325</name>
</gene>
<evidence type="ECO:0000313" key="1">
    <source>
        <dbReference type="EMBL" id="BAU88930.1"/>
    </source>
</evidence>